<dbReference type="FunCoup" id="E7EM26">
    <property type="interactions" value="811"/>
</dbReference>
<evidence type="ECO:0000313" key="2">
    <source>
        <dbReference type="EMBL" id="CCD65660.1"/>
    </source>
</evidence>
<evidence type="ECO:0000256" key="1">
    <source>
        <dbReference type="SAM" id="SignalP"/>
    </source>
</evidence>
<evidence type="ECO:0000313" key="3">
    <source>
        <dbReference type="Proteomes" id="UP000001940"/>
    </source>
</evidence>
<dbReference type="Proteomes" id="UP000001940">
    <property type="component" value="Chromosome V"/>
</dbReference>
<dbReference type="OMA" id="DYMNSND"/>
<dbReference type="KEGG" id="cel:CELE_C25E10.16"/>
<dbReference type="WormBase" id="C25E10.16">
    <property type="protein sequence ID" value="CE45529"/>
    <property type="gene ID" value="WBGene00202512"/>
</dbReference>
<reference evidence="2 3" key="1">
    <citation type="journal article" date="1998" name="Science">
        <title>Genome sequence of the nematode C. elegans: a platform for investigating biology.</title>
        <authorList>
            <consortium name="The C. elegans sequencing consortium"/>
            <person name="Sulson J.E."/>
            <person name="Waterston R."/>
        </authorList>
    </citation>
    <scope>NUCLEOTIDE SEQUENCE [LARGE SCALE GENOMIC DNA]</scope>
    <source>
        <strain evidence="2 3">Bristol N2</strain>
    </source>
</reference>
<dbReference type="eggNOG" id="ENOG502TIC8">
    <property type="taxonomic scope" value="Eukaryota"/>
</dbReference>
<dbReference type="GeneID" id="13214248"/>
<organism evidence="2 3">
    <name type="scientific">Caenorhabditis elegans</name>
    <dbReference type="NCBI Taxonomy" id="6239"/>
    <lineage>
        <taxon>Eukaryota</taxon>
        <taxon>Metazoa</taxon>
        <taxon>Ecdysozoa</taxon>
        <taxon>Nematoda</taxon>
        <taxon>Chromadorea</taxon>
        <taxon>Rhabditida</taxon>
        <taxon>Rhabditina</taxon>
        <taxon>Rhabditomorpha</taxon>
        <taxon>Rhabditoidea</taxon>
        <taxon>Rhabditidae</taxon>
        <taxon>Peloderinae</taxon>
        <taxon>Caenorhabditis</taxon>
    </lineage>
</organism>
<dbReference type="Bgee" id="WBGene00202512">
    <property type="expression patterns" value="Expressed in larva and 3 other cell types or tissues"/>
</dbReference>
<keyword evidence="3" id="KW-1185">Reference proteome</keyword>
<dbReference type="RefSeq" id="NP_001370493.1">
    <property type="nucleotide sequence ID" value="NM_001383366.2"/>
</dbReference>
<dbReference type="HOGENOM" id="CLU_2063665_0_0_1"/>
<sequence>MTTSFLVSTFWLLVFYFLYKEAMCELDVCEGVTCYGDAICHEHKLACFNKTSPDCFIMVPECSDKTIEDYERERIDSRNVELLVSKPDYMNSNDKDTLCQGINCFGMNTCTIVRVPCIDDPTCINYLPFCDDSPLTT</sequence>
<feature type="signal peptide" evidence="1">
    <location>
        <begin position="1"/>
        <end position="24"/>
    </location>
</feature>
<keyword evidence="1" id="KW-0732">Signal</keyword>
<dbReference type="InParanoid" id="E7EM26"/>
<gene>
    <name evidence="2 4" type="ORF">C25E10.16</name>
    <name evidence="2" type="ORF">CELE_C25E10.16</name>
</gene>
<accession>E7EM26</accession>
<name>E7EM26_CAEEL</name>
<dbReference type="EMBL" id="BX284605">
    <property type="protein sequence ID" value="CCD65660.1"/>
    <property type="molecule type" value="Genomic_DNA"/>
</dbReference>
<dbReference type="PaxDb" id="6239-C25E10.16"/>
<dbReference type="AGR" id="WB:WBGene00202512"/>
<proteinExistence type="predicted"/>
<dbReference type="OrthoDB" id="5823359at2759"/>
<protein>
    <submittedName>
        <fullName evidence="2">Prohormone-3</fullName>
    </submittedName>
</protein>
<dbReference type="CTD" id="13214248"/>
<dbReference type="AlphaFoldDB" id="E7EM26"/>
<evidence type="ECO:0000313" key="4">
    <source>
        <dbReference type="WormBase" id="C25E10.16"/>
    </source>
</evidence>
<feature type="chain" id="PRO_5003217301" evidence="1">
    <location>
        <begin position="25"/>
        <end position="137"/>
    </location>
</feature>